<organism evidence="1 2">
    <name type="scientific">Fomitopsis schrenkii</name>
    <name type="common">Brown rot fungus</name>
    <dbReference type="NCBI Taxonomy" id="2126942"/>
    <lineage>
        <taxon>Eukaryota</taxon>
        <taxon>Fungi</taxon>
        <taxon>Dikarya</taxon>
        <taxon>Basidiomycota</taxon>
        <taxon>Agaricomycotina</taxon>
        <taxon>Agaricomycetes</taxon>
        <taxon>Polyporales</taxon>
        <taxon>Fomitopsis</taxon>
    </lineage>
</organism>
<evidence type="ECO:0000313" key="1">
    <source>
        <dbReference type="EMBL" id="EPS95306.1"/>
    </source>
</evidence>
<proteinExistence type="predicted"/>
<reference evidence="1 2" key="1">
    <citation type="journal article" date="2012" name="Science">
        <title>The Paleozoic origin of enzymatic lignin decomposition reconstructed from 31 fungal genomes.</title>
        <authorList>
            <person name="Floudas D."/>
            <person name="Binder M."/>
            <person name="Riley R."/>
            <person name="Barry K."/>
            <person name="Blanchette R.A."/>
            <person name="Henrissat B."/>
            <person name="Martinez A.T."/>
            <person name="Otillar R."/>
            <person name="Spatafora J.W."/>
            <person name="Yadav J.S."/>
            <person name="Aerts A."/>
            <person name="Benoit I."/>
            <person name="Boyd A."/>
            <person name="Carlson A."/>
            <person name="Copeland A."/>
            <person name="Coutinho P.M."/>
            <person name="de Vries R.P."/>
            <person name="Ferreira P."/>
            <person name="Findley K."/>
            <person name="Foster B."/>
            <person name="Gaskell J."/>
            <person name="Glotzer D."/>
            <person name="Gorecki P."/>
            <person name="Heitman J."/>
            <person name="Hesse C."/>
            <person name="Hori C."/>
            <person name="Igarashi K."/>
            <person name="Jurgens J.A."/>
            <person name="Kallen N."/>
            <person name="Kersten P."/>
            <person name="Kohler A."/>
            <person name="Kuees U."/>
            <person name="Kumar T.K.A."/>
            <person name="Kuo A."/>
            <person name="LaButti K."/>
            <person name="Larrondo L.F."/>
            <person name="Lindquist E."/>
            <person name="Ling A."/>
            <person name="Lombard V."/>
            <person name="Lucas S."/>
            <person name="Lundell T."/>
            <person name="Martin R."/>
            <person name="McLaughlin D.J."/>
            <person name="Morgenstern I."/>
            <person name="Morin E."/>
            <person name="Murat C."/>
            <person name="Nagy L.G."/>
            <person name="Nolan M."/>
            <person name="Ohm R.A."/>
            <person name="Patyshakuliyeva A."/>
            <person name="Rokas A."/>
            <person name="Ruiz-Duenas F.J."/>
            <person name="Sabat G."/>
            <person name="Salamov A."/>
            <person name="Samejima M."/>
            <person name="Schmutz J."/>
            <person name="Slot J.C."/>
            <person name="St John F."/>
            <person name="Stenlid J."/>
            <person name="Sun H."/>
            <person name="Sun S."/>
            <person name="Syed K."/>
            <person name="Tsang A."/>
            <person name="Wiebenga A."/>
            <person name="Young D."/>
            <person name="Pisabarro A."/>
            <person name="Eastwood D.C."/>
            <person name="Martin F."/>
            <person name="Cullen D."/>
            <person name="Grigoriev I.V."/>
            <person name="Hibbett D.S."/>
        </authorList>
    </citation>
    <scope>NUCLEOTIDE SEQUENCE</scope>
    <source>
        <strain evidence="2">FP-58527</strain>
    </source>
</reference>
<name>S8DPS0_FOMSC</name>
<protein>
    <submittedName>
        <fullName evidence="1">Uncharacterized protein</fullName>
    </submittedName>
</protein>
<dbReference type="AlphaFoldDB" id="S8DPS0"/>
<dbReference type="STRING" id="743788.S8DPS0"/>
<dbReference type="HOGENOM" id="CLU_940212_0_0_1"/>
<accession>S8DPS0</accession>
<gene>
    <name evidence="1" type="ORF">FOMPIDRAFT_112949</name>
</gene>
<dbReference type="EMBL" id="KE504210">
    <property type="protein sequence ID" value="EPS95306.1"/>
    <property type="molecule type" value="Genomic_DNA"/>
</dbReference>
<dbReference type="InParanoid" id="S8DPS0"/>
<keyword evidence="2" id="KW-1185">Reference proteome</keyword>
<evidence type="ECO:0000313" key="2">
    <source>
        <dbReference type="Proteomes" id="UP000015241"/>
    </source>
</evidence>
<sequence length="296" mass="32552">MALSLSMVRFPSKDRPTRPKLPLGKIRRLTLSGIQGSNDIGNLINYVAIPSDASILFRDCKPLSPELVDGSQGLKNYFIRRPWTRLSRQPVSGRPVSHVSVIGTDDQVGVVFDWATGEHSGSELGYRLRFPIPLPGVHECWIMEPTDTPAALSVSGLHVIFHSMAGLRTLVVCAWNAHTVLDALELPPDKSASNMDIFRVCPILTELCVIARNPHSIPADTLNALGVLGRSRTLERVVVCYLHPGAEAQDPGRGGGVEYVHLKEPAEMELPPVCKTEEHAFWPKWRSHADTVFGGY</sequence>
<dbReference type="Proteomes" id="UP000015241">
    <property type="component" value="Unassembled WGS sequence"/>
</dbReference>